<sequence length="128" mass="14230">MISASPNHLFRNAIFLLLTLTILTTRQTAASATGQQSASTHPSKPAQAEPQRQHHHHLHSNIIPVKHLNFHGPAVPTDGTAKNEFDRLNNRRYYGGRVTRAQVHEAVVKTARHSRTNEIYVMGVASLN</sequence>
<dbReference type="Proteomes" id="UP001224775">
    <property type="component" value="Unassembled WGS sequence"/>
</dbReference>
<feature type="compositionally biased region" description="Low complexity" evidence="1">
    <location>
        <begin position="31"/>
        <end position="40"/>
    </location>
</feature>
<keyword evidence="2" id="KW-0732">Signal</keyword>
<protein>
    <submittedName>
        <fullName evidence="3">Uncharacterized protein</fullName>
    </submittedName>
</protein>
<accession>A0AAD8Y4P1</accession>
<proteinExistence type="predicted"/>
<feature type="region of interest" description="Disordered" evidence="1">
    <location>
        <begin position="31"/>
        <end position="55"/>
    </location>
</feature>
<gene>
    <name evidence="3" type="ORF">QTG54_010391</name>
</gene>
<organism evidence="3 4">
    <name type="scientific">Skeletonema marinoi</name>
    <dbReference type="NCBI Taxonomy" id="267567"/>
    <lineage>
        <taxon>Eukaryota</taxon>
        <taxon>Sar</taxon>
        <taxon>Stramenopiles</taxon>
        <taxon>Ochrophyta</taxon>
        <taxon>Bacillariophyta</taxon>
        <taxon>Coscinodiscophyceae</taxon>
        <taxon>Thalassiosirophycidae</taxon>
        <taxon>Thalassiosirales</taxon>
        <taxon>Skeletonemataceae</taxon>
        <taxon>Skeletonema</taxon>
        <taxon>Skeletonema marinoi-dohrnii complex</taxon>
    </lineage>
</organism>
<comment type="caution">
    <text evidence="3">The sequence shown here is derived from an EMBL/GenBank/DDBJ whole genome shotgun (WGS) entry which is preliminary data.</text>
</comment>
<dbReference type="EMBL" id="JATAAI010000019">
    <property type="protein sequence ID" value="KAK1739075.1"/>
    <property type="molecule type" value="Genomic_DNA"/>
</dbReference>
<evidence type="ECO:0000313" key="4">
    <source>
        <dbReference type="Proteomes" id="UP001224775"/>
    </source>
</evidence>
<reference evidence="3" key="1">
    <citation type="submission" date="2023-06" db="EMBL/GenBank/DDBJ databases">
        <title>Survivors Of The Sea: Transcriptome response of Skeletonema marinoi to long-term dormancy.</title>
        <authorList>
            <person name="Pinder M.I.M."/>
            <person name="Kourtchenko O."/>
            <person name="Robertson E.K."/>
            <person name="Larsson T."/>
            <person name="Maumus F."/>
            <person name="Osuna-Cruz C.M."/>
            <person name="Vancaester E."/>
            <person name="Stenow R."/>
            <person name="Vandepoele K."/>
            <person name="Ploug H."/>
            <person name="Bruchert V."/>
            <person name="Godhe A."/>
            <person name="Topel M."/>
        </authorList>
    </citation>
    <scope>NUCLEOTIDE SEQUENCE</scope>
    <source>
        <strain evidence="3">R05AC</strain>
    </source>
</reference>
<feature type="chain" id="PRO_5041944375" evidence="2">
    <location>
        <begin position="31"/>
        <end position="128"/>
    </location>
</feature>
<name>A0AAD8Y4P1_9STRA</name>
<keyword evidence="4" id="KW-1185">Reference proteome</keyword>
<evidence type="ECO:0000313" key="3">
    <source>
        <dbReference type="EMBL" id="KAK1739075.1"/>
    </source>
</evidence>
<evidence type="ECO:0000256" key="2">
    <source>
        <dbReference type="SAM" id="SignalP"/>
    </source>
</evidence>
<evidence type="ECO:0000256" key="1">
    <source>
        <dbReference type="SAM" id="MobiDB-lite"/>
    </source>
</evidence>
<feature type="signal peptide" evidence="2">
    <location>
        <begin position="1"/>
        <end position="30"/>
    </location>
</feature>
<dbReference type="AlphaFoldDB" id="A0AAD8Y4P1"/>